<keyword evidence="2" id="KW-0812">Transmembrane</keyword>
<feature type="transmembrane region" description="Helical" evidence="2">
    <location>
        <begin position="132"/>
        <end position="153"/>
    </location>
</feature>
<keyword evidence="4" id="KW-1185">Reference proteome</keyword>
<sequence length="294" mass="32083">MVRGILKKFRSRKNACLRILVITVGFMGMVIWALVMGLLLRPNLEASDDRSWGYVSVPQLLLNLGYILCTSVIIYSVKSKTFPSAHDLESVRANVAWLVGLVCVGTAECIALFFLPEFADDRDGSRGMNNRITVLCSLSFIWAIFVAAAAWGLHQRFYTVMMRRMSVIELAKQAKPYPTKDAHSAVFDSSRVHITPLVHGPPPIIINTDASVSPKAYSPADTRTPSRSPHSHVIPYPPNISPTHTPLPTPTGLDSSRPSGQPFPSPQNPGQVGALSPSTNRGAPPLPYGFHSPC</sequence>
<dbReference type="Proteomes" id="UP000283509">
    <property type="component" value="Unassembled WGS sequence"/>
</dbReference>
<protein>
    <submittedName>
        <fullName evidence="3">Uncharacterized protein</fullName>
    </submittedName>
</protein>
<gene>
    <name evidence="3" type="ORF">C7M84_010577</name>
</gene>
<feature type="region of interest" description="Disordered" evidence="1">
    <location>
        <begin position="209"/>
        <end position="294"/>
    </location>
</feature>
<accession>A0A423T3M8</accession>
<dbReference type="EMBL" id="QCYY01002342">
    <property type="protein sequence ID" value="ROT71110.1"/>
    <property type="molecule type" value="Genomic_DNA"/>
</dbReference>
<reference evidence="3 4" key="1">
    <citation type="submission" date="2018-04" db="EMBL/GenBank/DDBJ databases">
        <authorList>
            <person name="Zhang X."/>
            <person name="Yuan J."/>
            <person name="Li F."/>
            <person name="Xiang J."/>
        </authorList>
    </citation>
    <scope>NUCLEOTIDE SEQUENCE [LARGE SCALE GENOMIC DNA]</scope>
    <source>
        <tissue evidence="3">Muscle</tissue>
    </source>
</reference>
<proteinExistence type="predicted"/>
<dbReference type="OrthoDB" id="6371600at2759"/>
<comment type="caution">
    <text evidence="3">The sequence shown here is derived from an EMBL/GenBank/DDBJ whole genome shotgun (WGS) entry which is preliminary data.</text>
</comment>
<evidence type="ECO:0000313" key="3">
    <source>
        <dbReference type="EMBL" id="ROT71110.1"/>
    </source>
</evidence>
<feature type="transmembrane region" description="Helical" evidence="2">
    <location>
        <begin position="95"/>
        <end position="116"/>
    </location>
</feature>
<evidence type="ECO:0000256" key="2">
    <source>
        <dbReference type="SAM" id="Phobius"/>
    </source>
</evidence>
<organism evidence="3 4">
    <name type="scientific">Penaeus vannamei</name>
    <name type="common">Whiteleg shrimp</name>
    <name type="synonym">Litopenaeus vannamei</name>
    <dbReference type="NCBI Taxonomy" id="6689"/>
    <lineage>
        <taxon>Eukaryota</taxon>
        <taxon>Metazoa</taxon>
        <taxon>Ecdysozoa</taxon>
        <taxon>Arthropoda</taxon>
        <taxon>Crustacea</taxon>
        <taxon>Multicrustacea</taxon>
        <taxon>Malacostraca</taxon>
        <taxon>Eumalacostraca</taxon>
        <taxon>Eucarida</taxon>
        <taxon>Decapoda</taxon>
        <taxon>Dendrobranchiata</taxon>
        <taxon>Penaeoidea</taxon>
        <taxon>Penaeidae</taxon>
        <taxon>Penaeus</taxon>
    </lineage>
</organism>
<name>A0A423T3M8_PENVA</name>
<keyword evidence="2" id="KW-0472">Membrane</keyword>
<feature type="transmembrane region" description="Helical" evidence="2">
    <location>
        <begin position="20"/>
        <end position="40"/>
    </location>
</feature>
<dbReference type="AlphaFoldDB" id="A0A423T3M8"/>
<feature type="compositionally biased region" description="Pro residues" evidence="1">
    <location>
        <begin position="235"/>
        <end position="249"/>
    </location>
</feature>
<evidence type="ECO:0000313" key="4">
    <source>
        <dbReference type="Proteomes" id="UP000283509"/>
    </source>
</evidence>
<reference evidence="3 4" key="2">
    <citation type="submission" date="2019-01" db="EMBL/GenBank/DDBJ databases">
        <title>The decoding of complex shrimp genome reveals the adaptation for benthos swimmer, frequently molting mechanism and breeding impact on genome.</title>
        <authorList>
            <person name="Sun Y."/>
            <person name="Gao Y."/>
            <person name="Yu Y."/>
        </authorList>
    </citation>
    <scope>NUCLEOTIDE SEQUENCE [LARGE SCALE GENOMIC DNA]</scope>
    <source>
        <tissue evidence="3">Muscle</tissue>
    </source>
</reference>
<feature type="transmembrane region" description="Helical" evidence="2">
    <location>
        <begin position="52"/>
        <end position="75"/>
    </location>
</feature>
<evidence type="ECO:0000256" key="1">
    <source>
        <dbReference type="SAM" id="MobiDB-lite"/>
    </source>
</evidence>
<keyword evidence="2" id="KW-1133">Transmembrane helix</keyword>